<dbReference type="Proteomes" id="UP001165080">
    <property type="component" value="Unassembled WGS sequence"/>
</dbReference>
<feature type="compositionally biased region" description="Low complexity" evidence="7">
    <location>
        <begin position="885"/>
        <end position="894"/>
    </location>
</feature>
<keyword evidence="3 5" id="KW-0378">Hydrolase</keyword>
<evidence type="ECO:0000256" key="1">
    <source>
        <dbReference type="ARBA" id="ARBA00011073"/>
    </source>
</evidence>
<dbReference type="FunFam" id="3.40.50.200:FF:000014">
    <property type="entry name" value="Proteinase K"/>
    <property type="match status" value="1"/>
</dbReference>
<evidence type="ECO:0000259" key="8">
    <source>
        <dbReference type="PROSITE" id="PS51465"/>
    </source>
</evidence>
<proteinExistence type="inferred from homology"/>
<dbReference type="InterPro" id="IPR036852">
    <property type="entry name" value="Peptidase_S8/S53_dom_sf"/>
</dbReference>
<dbReference type="PROSITE" id="PS51892">
    <property type="entry name" value="SUBTILASE"/>
    <property type="match status" value="1"/>
</dbReference>
<dbReference type="InterPro" id="IPR023827">
    <property type="entry name" value="Peptidase_S8_Asp-AS"/>
</dbReference>
<dbReference type="CDD" id="cd00104">
    <property type="entry name" value="KAZAL_FS"/>
    <property type="match status" value="1"/>
</dbReference>
<evidence type="ECO:0000256" key="5">
    <source>
        <dbReference type="PROSITE-ProRule" id="PRU01240"/>
    </source>
</evidence>
<dbReference type="PANTHER" id="PTHR43806:SF14">
    <property type="entry name" value="TRIPEPTIDYL-PEPTIDASE 2"/>
    <property type="match status" value="1"/>
</dbReference>
<evidence type="ECO:0000256" key="3">
    <source>
        <dbReference type="ARBA" id="ARBA00022801"/>
    </source>
</evidence>
<dbReference type="PROSITE" id="PS51465">
    <property type="entry name" value="KAZAL_2"/>
    <property type="match status" value="1"/>
</dbReference>
<evidence type="ECO:0000256" key="2">
    <source>
        <dbReference type="ARBA" id="ARBA00022670"/>
    </source>
</evidence>
<dbReference type="InterPro" id="IPR034193">
    <property type="entry name" value="PCSK9_ProteinaseK-like"/>
</dbReference>
<protein>
    <recommendedName>
        <fullName evidence="8">Kazal-like domain-containing protein</fullName>
    </recommendedName>
</protein>
<feature type="region of interest" description="Disordered" evidence="7">
    <location>
        <begin position="866"/>
        <end position="915"/>
    </location>
</feature>
<accession>A0A9W6BIK9</accession>
<dbReference type="SUPFAM" id="SSF100895">
    <property type="entry name" value="Kazal-type serine protease inhibitors"/>
    <property type="match status" value="1"/>
</dbReference>
<keyword evidence="4 5" id="KW-0720">Serine protease</keyword>
<keyword evidence="2 5" id="KW-0645">Protease</keyword>
<feature type="active site" description="Charge relay system" evidence="5">
    <location>
        <position position="736"/>
    </location>
</feature>
<comment type="caution">
    <text evidence="9">The sequence shown here is derived from an EMBL/GenBank/DDBJ whole genome shotgun (WGS) entry which is preliminary data.</text>
</comment>
<dbReference type="PROSITE" id="PS00136">
    <property type="entry name" value="SUBTILASE_ASP"/>
    <property type="match status" value="1"/>
</dbReference>
<dbReference type="Gene3D" id="3.30.60.30">
    <property type="match status" value="1"/>
</dbReference>
<keyword evidence="10" id="KW-1185">Reference proteome</keyword>
<comment type="similarity">
    <text evidence="1 5 6">Belongs to the peptidase S8 family.</text>
</comment>
<gene>
    <name evidence="9" type="primary">PLEST003316</name>
    <name evidence="9" type="ORF">PLESTB_000633700</name>
</gene>
<dbReference type="InterPro" id="IPR002350">
    <property type="entry name" value="Kazal_dom"/>
</dbReference>
<dbReference type="InterPro" id="IPR022398">
    <property type="entry name" value="Peptidase_S8_His-AS"/>
</dbReference>
<evidence type="ECO:0000313" key="10">
    <source>
        <dbReference type="Proteomes" id="UP001165080"/>
    </source>
</evidence>
<dbReference type="CDD" id="cd04077">
    <property type="entry name" value="Peptidases_S8_PCSK9_ProteinaseK_like"/>
    <property type="match status" value="1"/>
</dbReference>
<dbReference type="InterPro" id="IPR000209">
    <property type="entry name" value="Peptidase_S8/S53_dom"/>
</dbReference>
<dbReference type="EMBL" id="BRXU01000006">
    <property type="protein sequence ID" value="GLC52478.1"/>
    <property type="molecule type" value="Genomic_DNA"/>
</dbReference>
<feature type="compositionally biased region" description="Low complexity" evidence="7">
    <location>
        <begin position="798"/>
        <end position="819"/>
    </location>
</feature>
<feature type="region of interest" description="Disordered" evidence="7">
    <location>
        <begin position="786"/>
        <end position="825"/>
    </location>
</feature>
<dbReference type="GO" id="GO:0008240">
    <property type="term" value="F:tripeptidyl-peptidase activity"/>
    <property type="evidence" value="ECO:0007669"/>
    <property type="project" value="TreeGrafter"/>
</dbReference>
<dbReference type="PANTHER" id="PTHR43806">
    <property type="entry name" value="PEPTIDASE S8"/>
    <property type="match status" value="1"/>
</dbReference>
<reference evidence="9 10" key="1">
    <citation type="journal article" date="2023" name="Commun. Biol.">
        <title>Reorganization of the ancestral sex-determining regions during the evolution of trioecy in Pleodorina starrii.</title>
        <authorList>
            <person name="Takahashi K."/>
            <person name="Suzuki S."/>
            <person name="Kawai-Toyooka H."/>
            <person name="Yamamoto K."/>
            <person name="Hamaji T."/>
            <person name="Ootsuki R."/>
            <person name="Yamaguchi H."/>
            <person name="Kawachi M."/>
            <person name="Higashiyama T."/>
            <person name="Nozaki H."/>
        </authorList>
    </citation>
    <scope>NUCLEOTIDE SEQUENCE [LARGE SCALE GENOMIC DNA]</scope>
    <source>
        <strain evidence="9 10">NIES-4479</strain>
    </source>
</reference>
<dbReference type="GO" id="GO:0004252">
    <property type="term" value="F:serine-type endopeptidase activity"/>
    <property type="evidence" value="ECO:0007669"/>
    <property type="project" value="UniProtKB-UniRule"/>
</dbReference>
<dbReference type="PRINTS" id="PR00723">
    <property type="entry name" value="SUBTILISIN"/>
</dbReference>
<dbReference type="InterPro" id="IPR036058">
    <property type="entry name" value="Kazal_dom_sf"/>
</dbReference>
<dbReference type="InterPro" id="IPR050131">
    <property type="entry name" value="Peptidase_S8_subtilisin-like"/>
</dbReference>
<feature type="compositionally biased region" description="Low complexity" evidence="7">
    <location>
        <begin position="1"/>
        <end position="37"/>
    </location>
</feature>
<evidence type="ECO:0000256" key="6">
    <source>
        <dbReference type="RuleBase" id="RU003355"/>
    </source>
</evidence>
<dbReference type="SMART" id="SM00280">
    <property type="entry name" value="KAZAL"/>
    <property type="match status" value="1"/>
</dbReference>
<feature type="active site" description="Charge relay system" evidence="5">
    <location>
        <position position="547"/>
    </location>
</feature>
<dbReference type="PROSITE" id="PS00138">
    <property type="entry name" value="SUBTILASE_SER"/>
    <property type="match status" value="1"/>
</dbReference>
<name>A0A9W6BIK9_9CHLO</name>
<dbReference type="InterPro" id="IPR023828">
    <property type="entry name" value="Peptidase_S8_Ser-AS"/>
</dbReference>
<feature type="region of interest" description="Disordered" evidence="7">
    <location>
        <begin position="1"/>
        <end position="83"/>
    </location>
</feature>
<feature type="compositionally biased region" description="Pro residues" evidence="7">
    <location>
        <begin position="59"/>
        <end position="71"/>
    </location>
</feature>
<dbReference type="Pfam" id="PF07648">
    <property type="entry name" value="Kazal_2"/>
    <property type="match status" value="1"/>
</dbReference>
<dbReference type="PROSITE" id="PS00282">
    <property type="entry name" value="KAZAL_1"/>
    <property type="match status" value="1"/>
</dbReference>
<feature type="domain" description="Kazal-like" evidence="8">
    <location>
        <begin position="451"/>
        <end position="495"/>
    </location>
</feature>
<dbReference type="InterPro" id="IPR015500">
    <property type="entry name" value="Peptidase_S8_subtilisin-rel"/>
</dbReference>
<evidence type="ECO:0000256" key="7">
    <source>
        <dbReference type="SAM" id="MobiDB-lite"/>
    </source>
</evidence>
<evidence type="ECO:0000313" key="9">
    <source>
        <dbReference type="EMBL" id="GLC52478.1"/>
    </source>
</evidence>
<dbReference type="GO" id="GO:0006508">
    <property type="term" value="P:proteolysis"/>
    <property type="evidence" value="ECO:0007669"/>
    <property type="project" value="UniProtKB-KW"/>
</dbReference>
<feature type="active site" description="Charge relay system" evidence="5">
    <location>
        <position position="579"/>
    </location>
</feature>
<dbReference type="PROSITE" id="PS00137">
    <property type="entry name" value="SUBTILASE_HIS"/>
    <property type="match status" value="1"/>
</dbReference>
<feature type="compositionally biased region" description="Basic residues" evidence="7">
    <location>
        <begin position="786"/>
        <end position="797"/>
    </location>
</feature>
<dbReference type="Gene3D" id="3.40.50.200">
    <property type="entry name" value="Peptidase S8/S53 domain"/>
    <property type="match status" value="1"/>
</dbReference>
<organism evidence="9 10">
    <name type="scientific">Pleodorina starrii</name>
    <dbReference type="NCBI Taxonomy" id="330485"/>
    <lineage>
        <taxon>Eukaryota</taxon>
        <taxon>Viridiplantae</taxon>
        <taxon>Chlorophyta</taxon>
        <taxon>core chlorophytes</taxon>
        <taxon>Chlorophyceae</taxon>
        <taxon>CS clade</taxon>
        <taxon>Chlamydomonadales</taxon>
        <taxon>Volvocaceae</taxon>
        <taxon>Pleodorina</taxon>
    </lineage>
</organism>
<dbReference type="SUPFAM" id="SSF52743">
    <property type="entry name" value="Subtilisin-like"/>
    <property type="match status" value="1"/>
</dbReference>
<sequence length="943" mass="97825">MQPATATTSSIPAASPAPNATTTVVTTGGVAPTKTAVSSGPAAPAVFGSAPNATAAPATPSPSPSPSPSASPSPSTTAKPSDDELIATVGGGAVSVLPAGTITPITDPNFGGFALGWRSASYGCLDCNFTDVLRRRAADPASIYAEIAPWGALVLETDNVFSGSSVLDMWVKGAGVARISIYLRDTKMRRLSSEVQFSRMDATAAYQNGVAVLGSDDDGWIRFQIALAQLSILPGVVTTQQLADTSGWNRIVIRDISGIGFKLQLSSVRLVALGLSASEWIDVNTTQLQLVPAQSFMLPVLNIETTEANQAAPQEKYIMKLKSSANLGTLKGICQELAGALPQRGSRFRGACDPITLPAVFNMTSPDTAPLPWAFQSFTVASQTDLDQMRAALGASLEYLERDLQASIGDVIVHSTTSTLTTSTSSGSFTSTNSANSSVTSVKTNSAADSLVPRDDCVCADVHNPVCGSNGVEYSSACHAWCAGLSTWTAGPCGSPNKSSGFGAAETSESNPRSWGLDRIDQVNLPLDNAYRPGYLDGTDTHIFILDTGVRTTHVAFSGGRVGAGASMLGGSYQDDNGHGTHVAGTALGAYYGVARNAILHPVKVLDSSGSGSYSNIIAGLGWVKDYVSRNGIRRAVVSMSLNGPRAASLNDAVTDLTNNGILVVVAAGNNNGGDSCSYSPASAPTAITVGASNRDDTLASFSNVGGCVFTFAPGSYITSSAYNSDTGEATMSGTSMAAPHVTGVVAMVLQAFPDGVSVSTVRDRIAAAADSITFNGAPGAELAHRRAHAHAYRRANAHSNSSANADANSSANAEADGSADAHTHGCADAHTHGRTDAHTYNQPCNYVAWDRRRLHVALDYNPNPYLDRSPDADAHGGAQGVAEPQSQSQSQSKPKPHSHANVRSDAQPHKPAADLHSPQLVQQLFLVPSVFLRNWYVIVLVP</sequence>
<dbReference type="Pfam" id="PF00082">
    <property type="entry name" value="Peptidase_S8"/>
    <property type="match status" value="1"/>
</dbReference>
<feature type="region of interest" description="Disordered" evidence="7">
    <location>
        <begin position="420"/>
        <end position="439"/>
    </location>
</feature>
<evidence type="ECO:0000256" key="4">
    <source>
        <dbReference type="ARBA" id="ARBA00022825"/>
    </source>
</evidence>
<feature type="compositionally biased region" description="Low complexity" evidence="7">
    <location>
        <begin position="49"/>
        <end position="58"/>
    </location>
</feature>
<dbReference type="GO" id="GO:0005829">
    <property type="term" value="C:cytosol"/>
    <property type="evidence" value="ECO:0007669"/>
    <property type="project" value="TreeGrafter"/>
</dbReference>
<dbReference type="AlphaFoldDB" id="A0A9W6BIK9"/>